<dbReference type="GO" id="GO:0009398">
    <property type="term" value="P:FMN biosynthetic process"/>
    <property type="evidence" value="ECO:0007669"/>
    <property type="project" value="UniProtKB-UniRule"/>
</dbReference>
<gene>
    <name evidence="17" type="ORF">CR203_03090</name>
</gene>
<comment type="catalytic activity">
    <reaction evidence="14 15">
        <text>FMN + ATP + H(+) = FAD + diphosphate</text>
        <dbReference type="Rhea" id="RHEA:17237"/>
        <dbReference type="ChEBI" id="CHEBI:15378"/>
        <dbReference type="ChEBI" id="CHEBI:30616"/>
        <dbReference type="ChEBI" id="CHEBI:33019"/>
        <dbReference type="ChEBI" id="CHEBI:57692"/>
        <dbReference type="ChEBI" id="CHEBI:58210"/>
        <dbReference type="EC" id="2.7.7.2"/>
    </reaction>
</comment>
<keyword evidence="4 15" id="KW-0285">Flavoprotein</keyword>
<dbReference type="NCBIfam" id="TIGR00083">
    <property type="entry name" value="ribF"/>
    <property type="match status" value="1"/>
</dbReference>
<dbReference type="InterPro" id="IPR023465">
    <property type="entry name" value="Riboflavin_kinase_dom_sf"/>
</dbReference>
<keyword evidence="7 15" id="KW-0548">Nucleotidyltransferase</keyword>
<dbReference type="FunFam" id="2.40.30.30:FF:000003">
    <property type="entry name" value="Riboflavin biosynthesis protein"/>
    <property type="match status" value="1"/>
</dbReference>
<reference evidence="17 18" key="1">
    <citation type="submission" date="2017-10" db="EMBL/GenBank/DDBJ databases">
        <title>Bacillus sp. nov., a halophilic bacterium isolated from a Keqin Lake.</title>
        <authorList>
            <person name="Wang H."/>
        </authorList>
    </citation>
    <scope>NUCLEOTIDE SEQUENCE [LARGE SCALE GENOMIC DNA]</scope>
    <source>
        <strain evidence="17 18">KCTC 13187</strain>
    </source>
</reference>
<dbReference type="InterPro" id="IPR002606">
    <property type="entry name" value="Riboflavin_kinase_bac"/>
</dbReference>
<dbReference type="FunFam" id="3.40.50.620:FF:000021">
    <property type="entry name" value="Riboflavin biosynthesis protein"/>
    <property type="match status" value="1"/>
</dbReference>
<comment type="pathway">
    <text evidence="3 15">Cofactor biosynthesis; FMN biosynthesis; FMN from riboflavin (ATP route): step 1/1.</text>
</comment>
<dbReference type="OrthoDB" id="9803667at2"/>
<comment type="function">
    <text evidence="1">Catalyzes the phosphorylation of riboflavin to FMN followed by the adenylation of FMN to FAD.</text>
</comment>
<evidence type="ECO:0000256" key="7">
    <source>
        <dbReference type="ARBA" id="ARBA00022695"/>
    </source>
</evidence>
<dbReference type="GO" id="GO:0009231">
    <property type="term" value="P:riboflavin biosynthetic process"/>
    <property type="evidence" value="ECO:0007669"/>
    <property type="project" value="InterPro"/>
</dbReference>
<dbReference type="EC" id="2.7.1.26" evidence="15"/>
<evidence type="ECO:0000259" key="16">
    <source>
        <dbReference type="SMART" id="SM00904"/>
    </source>
</evidence>
<evidence type="ECO:0000256" key="2">
    <source>
        <dbReference type="ARBA" id="ARBA00004726"/>
    </source>
</evidence>
<keyword evidence="5 15" id="KW-0288">FMN</keyword>
<evidence type="ECO:0000256" key="5">
    <source>
        <dbReference type="ARBA" id="ARBA00022643"/>
    </source>
</evidence>
<dbReference type="EC" id="2.7.7.2" evidence="15"/>
<evidence type="ECO:0000256" key="12">
    <source>
        <dbReference type="ARBA" id="ARBA00023268"/>
    </source>
</evidence>
<dbReference type="GO" id="GO:0006747">
    <property type="term" value="P:FAD biosynthetic process"/>
    <property type="evidence" value="ECO:0007669"/>
    <property type="project" value="UniProtKB-UniRule"/>
</dbReference>
<dbReference type="Proteomes" id="UP000281498">
    <property type="component" value="Unassembled WGS sequence"/>
</dbReference>
<dbReference type="PANTHER" id="PTHR22749:SF6">
    <property type="entry name" value="RIBOFLAVIN KINASE"/>
    <property type="match status" value="1"/>
</dbReference>
<dbReference type="Pfam" id="PF06574">
    <property type="entry name" value="FAD_syn"/>
    <property type="match status" value="1"/>
</dbReference>
<keyword evidence="18" id="KW-1185">Reference proteome</keyword>
<evidence type="ECO:0000256" key="1">
    <source>
        <dbReference type="ARBA" id="ARBA00002121"/>
    </source>
</evidence>
<sequence length="314" mass="35880">MQIVKLKHPHTQMEFPETATALGFFDGVHRGHQEVILTAKKKANEMQLKSAVMTFFPHPKEVLRKTDKDDVYYLSTIKEKEKQISELGIDYLFIIEFDTAFSELSPQEFVDQYLIGLNINHVVAGFDYSYGRLGKGSMETLPFHSREKISQTTVDKITYEGEKISSTEIRHALLQGDIDKATTYLGRKYVIYGEVVHGEKRGRTIGFPTANIAYHEKVVIPTTGVYAVWLRVDKNWHRGVCNIGYKPTFHDPSNEIPTIEVHLFDFDGNLYDKEVSCSFVARIRGEKKFASVDDLIAQISKDKETARSLFEQDS</sequence>
<dbReference type="GO" id="GO:0008531">
    <property type="term" value="F:riboflavin kinase activity"/>
    <property type="evidence" value="ECO:0007669"/>
    <property type="project" value="UniProtKB-UniRule"/>
</dbReference>
<dbReference type="GO" id="GO:0003919">
    <property type="term" value="F:FMN adenylyltransferase activity"/>
    <property type="evidence" value="ECO:0007669"/>
    <property type="project" value="UniProtKB-UniRule"/>
</dbReference>
<comment type="pathway">
    <text evidence="2 15">Cofactor biosynthesis; FAD biosynthesis; FAD from FMN: step 1/1.</text>
</comment>
<evidence type="ECO:0000256" key="8">
    <source>
        <dbReference type="ARBA" id="ARBA00022741"/>
    </source>
</evidence>
<accession>A0A3A9KE87</accession>
<evidence type="ECO:0000256" key="9">
    <source>
        <dbReference type="ARBA" id="ARBA00022777"/>
    </source>
</evidence>
<organism evidence="17 18">
    <name type="scientific">Salipaludibacillus neizhouensis</name>
    <dbReference type="NCBI Taxonomy" id="885475"/>
    <lineage>
        <taxon>Bacteria</taxon>
        <taxon>Bacillati</taxon>
        <taxon>Bacillota</taxon>
        <taxon>Bacilli</taxon>
        <taxon>Bacillales</taxon>
        <taxon>Bacillaceae</taxon>
    </lineage>
</organism>
<dbReference type="NCBIfam" id="NF004160">
    <property type="entry name" value="PRK05627.1-3"/>
    <property type="match status" value="1"/>
</dbReference>
<dbReference type="InterPro" id="IPR014729">
    <property type="entry name" value="Rossmann-like_a/b/a_fold"/>
</dbReference>
<evidence type="ECO:0000256" key="4">
    <source>
        <dbReference type="ARBA" id="ARBA00022630"/>
    </source>
</evidence>
<comment type="catalytic activity">
    <reaction evidence="13 15">
        <text>riboflavin + ATP = FMN + ADP + H(+)</text>
        <dbReference type="Rhea" id="RHEA:14357"/>
        <dbReference type="ChEBI" id="CHEBI:15378"/>
        <dbReference type="ChEBI" id="CHEBI:30616"/>
        <dbReference type="ChEBI" id="CHEBI:57986"/>
        <dbReference type="ChEBI" id="CHEBI:58210"/>
        <dbReference type="ChEBI" id="CHEBI:456216"/>
        <dbReference type="EC" id="2.7.1.26"/>
    </reaction>
</comment>
<evidence type="ECO:0000256" key="15">
    <source>
        <dbReference type="PIRNR" id="PIRNR004491"/>
    </source>
</evidence>
<evidence type="ECO:0000313" key="18">
    <source>
        <dbReference type="Proteomes" id="UP000281498"/>
    </source>
</evidence>
<evidence type="ECO:0000313" key="17">
    <source>
        <dbReference type="EMBL" id="RKL69040.1"/>
    </source>
</evidence>
<dbReference type="NCBIfam" id="NF004162">
    <property type="entry name" value="PRK05627.1-5"/>
    <property type="match status" value="1"/>
</dbReference>
<name>A0A3A9KE87_9BACI</name>
<dbReference type="CDD" id="cd02064">
    <property type="entry name" value="FAD_synthetase_N"/>
    <property type="match status" value="1"/>
</dbReference>
<comment type="similarity">
    <text evidence="15">Belongs to the ribF family.</text>
</comment>
<dbReference type="InterPro" id="IPR023468">
    <property type="entry name" value="Riboflavin_kinase"/>
</dbReference>
<dbReference type="UniPathway" id="UPA00277">
    <property type="reaction ID" value="UER00407"/>
</dbReference>
<keyword evidence="8 15" id="KW-0547">Nucleotide-binding</keyword>
<evidence type="ECO:0000256" key="3">
    <source>
        <dbReference type="ARBA" id="ARBA00005201"/>
    </source>
</evidence>
<feature type="domain" description="Riboflavin kinase" evidence="16">
    <location>
        <begin position="184"/>
        <end position="311"/>
    </location>
</feature>
<dbReference type="PANTHER" id="PTHR22749">
    <property type="entry name" value="RIBOFLAVIN KINASE/FMN ADENYLYLTRANSFERASE"/>
    <property type="match status" value="1"/>
</dbReference>
<keyword evidence="6 15" id="KW-0808">Transferase</keyword>
<dbReference type="SUPFAM" id="SSF52374">
    <property type="entry name" value="Nucleotidylyl transferase"/>
    <property type="match status" value="1"/>
</dbReference>
<evidence type="ECO:0000256" key="13">
    <source>
        <dbReference type="ARBA" id="ARBA00047880"/>
    </source>
</evidence>
<protein>
    <recommendedName>
        <fullName evidence="15">Riboflavin biosynthesis protein</fullName>
    </recommendedName>
    <domain>
        <recommendedName>
            <fullName evidence="15">Riboflavin kinase</fullName>
            <ecNumber evidence="15">2.7.1.26</ecNumber>
        </recommendedName>
        <alternativeName>
            <fullName evidence="15">Flavokinase</fullName>
        </alternativeName>
    </domain>
    <domain>
        <recommendedName>
            <fullName evidence="15">FMN adenylyltransferase</fullName>
            <ecNumber evidence="15">2.7.7.2</ecNumber>
        </recommendedName>
        <alternativeName>
            <fullName evidence="15">FAD pyrophosphorylase</fullName>
        </alternativeName>
        <alternativeName>
            <fullName evidence="15">FAD synthase</fullName>
        </alternativeName>
    </domain>
</protein>
<dbReference type="InterPro" id="IPR015865">
    <property type="entry name" value="Riboflavin_kinase_bac/euk"/>
</dbReference>
<dbReference type="UniPathway" id="UPA00276">
    <property type="reaction ID" value="UER00406"/>
</dbReference>
<keyword evidence="9 15" id="KW-0418">Kinase</keyword>
<proteinExistence type="inferred from homology"/>
<keyword evidence="10 15" id="KW-0274">FAD</keyword>
<dbReference type="AlphaFoldDB" id="A0A3A9KE87"/>
<dbReference type="Gene3D" id="2.40.30.30">
    <property type="entry name" value="Riboflavin kinase-like"/>
    <property type="match status" value="1"/>
</dbReference>
<dbReference type="Pfam" id="PF01687">
    <property type="entry name" value="Flavokinase"/>
    <property type="match status" value="1"/>
</dbReference>
<dbReference type="RefSeq" id="WP_110936321.1">
    <property type="nucleotide sequence ID" value="NZ_KZ614146.1"/>
</dbReference>
<evidence type="ECO:0000256" key="11">
    <source>
        <dbReference type="ARBA" id="ARBA00022840"/>
    </source>
</evidence>
<comment type="caution">
    <text evidence="17">The sequence shown here is derived from an EMBL/GenBank/DDBJ whole genome shotgun (WGS) entry which is preliminary data.</text>
</comment>
<dbReference type="SMART" id="SM00904">
    <property type="entry name" value="Flavokinase"/>
    <property type="match status" value="1"/>
</dbReference>
<keyword evidence="11 15" id="KW-0067">ATP-binding</keyword>
<dbReference type="GO" id="GO:0005524">
    <property type="term" value="F:ATP binding"/>
    <property type="evidence" value="ECO:0007669"/>
    <property type="project" value="UniProtKB-UniRule"/>
</dbReference>
<dbReference type="SUPFAM" id="SSF82114">
    <property type="entry name" value="Riboflavin kinase-like"/>
    <property type="match status" value="1"/>
</dbReference>
<evidence type="ECO:0000256" key="10">
    <source>
        <dbReference type="ARBA" id="ARBA00022827"/>
    </source>
</evidence>
<evidence type="ECO:0000256" key="6">
    <source>
        <dbReference type="ARBA" id="ARBA00022679"/>
    </source>
</evidence>
<evidence type="ECO:0000256" key="14">
    <source>
        <dbReference type="ARBA" id="ARBA00049494"/>
    </source>
</evidence>
<dbReference type="PIRSF" id="PIRSF004491">
    <property type="entry name" value="FAD_Synth"/>
    <property type="match status" value="1"/>
</dbReference>
<dbReference type="Gene3D" id="3.40.50.620">
    <property type="entry name" value="HUPs"/>
    <property type="match status" value="1"/>
</dbReference>
<dbReference type="InterPro" id="IPR015864">
    <property type="entry name" value="FAD_synthase"/>
</dbReference>
<keyword evidence="12" id="KW-0511">Multifunctional enzyme</keyword>
<dbReference type="EMBL" id="PDOE01000001">
    <property type="protein sequence ID" value="RKL69040.1"/>
    <property type="molecule type" value="Genomic_DNA"/>
</dbReference>